<feature type="transmembrane region" description="Helical" evidence="1">
    <location>
        <begin position="68"/>
        <end position="89"/>
    </location>
</feature>
<keyword evidence="1" id="KW-1133">Transmembrane helix</keyword>
<feature type="signal peptide" evidence="2">
    <location>
        <begin position="1"/>
        <end position="20"/>
    </location>
</feature>
<protein>
    <submittedName>
        <fullName evidence="3">FGENESH: predicted gene_1.628 protein</fullName>
    </submittedName>
</protein>
<feature type="chain" id="PRO_5005495231" evidence="2">
    <location>
        <begin position="21"/>
        <end position="112"/>
    </location>
</feature>
<reference evidence="3 4" key="1">
    <citation type="submission" date="2015-07" db="EMBL/GenBank/DDBJ databases">
        <authorList>
            <person name="Cajimat M.N.B."/>
            <person name="Milazzo M.L."/>
            <person name="Fulhorst C.F."/>
        </authorList>
    </citation>
    <scope>NUCLEOTIDE SEQUENCE [LARGE SCALE GENOMIC DNA]</scope>
    <source>
        <strain evidence="3">Single colony</strain>
    </source>
</reference>
<evidence type="ECO:0000313" key="4">
    <source>
        <dbReference type="Proteomes" id="UP000199069"/>
    </source>
</evidence>
<evidence type="ECO:0000256" key="1">
    <source>
        <dbReference type="SAM" id="Phobius"/>
    </source>
</evidence>
<feature type="non-terminal residue" evidence="3">
    <location>
        <position position="112"/>
    </location>
</feature>
<dbReference type="AlphaFoldDB" id="A0A0K3C815"/>
<sequence length="112" mass="12363">MLLSPARAALFALLAPFAATSPVPLSPRAANGSLVLWDPNPSPLYHSTSSYICRKKVCSRIRDQISDFFVALAFFFAVVSIVCIVCGIYDMCHEDLQQRCKKRKEGKIALQA</sequence>
<keyword evidence="2" id="KW-0732">Signal</keyword>
<proteinExistence type="predicted"/>
<keyword evidence="1" id="KW-0812">Transmembrane</keyword>
<accession>A0A0K3C815</accession>
<organism evidence="3 4">
    <name type="scientific">Rhodotorula toruloides</name>
    <name type="common">Yeast</name>
    <name type="synonym">Rhodosporidium toruloides</name>
    <dbReference type="NCBI Taxonomy" id="5286"/>
    <lineage>
        <taxon>Eukaryota</taxon>
        <taxon>Fungi</taxon>
        <taxon>Dikarya</taxon>
        <taxon>Basidiomycota</taxon>
        <taxon>Pucciniomycotina</taxon>
        <taxon>Microbotryomycetes</taxon>
        <taxon>Sporidiobolales</taxon>
        <taxon>Sporidiobolaceae</taxon>
        <taxon>Rhodotorula</taxon>
    </lineage>
</organism>
<evidence type="ECO:0000256" key="2">
    <source>
        <dbReference type="SAM" id="SignalP"/>
    </source>
</evidence>
<gene>
    <name evidence="3" type="primary">FGENESH: predicted gene_1.628</name>
    <name evidence="3" type="ORF">BN2166_0006280</name>
</gene>
<keyword evidence="4" id="KW-1185">Reference proteome</keyword>
<dbReference type="Proteomes" id="UP000199069">
    <property type="component" value="Unassembled WGS sequence"/>
</dbReference>
<evidence type="ECO:0000313" key="3">
    <source>
        <dbReference type="EMBL" id="CTR04767.1"/>
    </source>
</evidence>
<dbReference type="EMBL" id="CWKI01000001">
    <property type="protein sequence ID" value="CTR04767.1"/>
    <property type="molecule type" value="Genomic_DNA"/>
</dbReference>
<name>A0A0K3C815_RHOTO</name>
<keyword evidence="1" id="KW-0472">Membrane</keyword>